<proteinExistence type="predicted"/>
<dbReference type="InterPro" id="IPR018392">
    <property type="entry name" value="LysM"/>
</dbReference>
<dbReference type="Gene3D" id="3.10.350.10">
    <property type="entry name" value="LysM domain"/>
    <property type="match status" value="1"/>
</dbReference>
<protein>
    <submittedName>
        <fullName evidence="2">LysM peptidoglycan-binding domain-containing protein</fullName>
    </submittedName>
</protein>
<dbReference type="SUPFAM" id="SSF54106">
    <property type="entry name" value="LysM domain"/>
    <property type="match status" value="1"/>
</dbReference>
<name>A0A848F1L6_9BURK</name>
<dbReference type="AlphaFoldDB" id="A0A848F1L6"/>
<reference evidence="2 3" key="1">
    <citation type="submission" date="2020-04" db="EMBL/GenBank/DDBJ databases">
        <title>Azohydromonas sp. isolated from soil.</title>
        <authorList>
            <person name="Dahal R.H."/>
        </authorList>
    </citation>
    <scope>NUCLEOTIDE SEQUENCE [LARGE SCALE GENOMIC DNA]</scope>
    <source>
        <strain evidence="2 3">G-1-1-14</strain>
    </source>
</reference>
<keyword evidence="3" id="KW-1185">Reference proteome</keyword>
<evidence type="ECO:0000259" key="1">
    <source>
        <dbReference type="PROSITE" id="PS51782"/>
    </source>
</evidence>
<evidence type="ECO:0000313" key="2">
    <source>
        <dbReference type="EMBL" id="NML13967.1"/>
    </source>
</evidence>
<dbReference type="CDD" id="cd00118">
    <property type="entry name" value="LysM"/>
    <property type="match status" value="1"/>
</dbReference>
<sequence>MALSKKWLDTVERGIEDVRWDGYDKAIQTEIAAYNARLSRTPGYQQVEWPIFKAMLWTESGGPDNPSWNARVMQIGNPGDPAYDVLRQGQEGSALVMPEDLKILLRASANIDKPEVNLRAGIAYLFTRMALYRMESVTAPGAALQTYKVQLGDSFSSIAKKLQTTVALLEKLNAVKPQALKPGMELKYQKASMQQVISGWRPFRSAMIADRYNGGGDPDYATKLDHVRLNLFPKLKRS</sequence>
<dbReference type="InterPro" id="IPR036779">
    <property type="entry name" value="LysM_dom_sf"/>
</dbReference>
<comment type="caution">
    <text evidence="2">The sequence shown here is derived from an EMBL/GenBank/DDBJ whole genome shotgun (WGS) entry which is preliminary data.</text>
</comment>
<dbReference type="Pfam" id="PF01476">
    <property type="entry name" value="LysM"/>
    <property type="match status" value="1"/>
</dbReference>
<feature type="domain" description="LysM" evidence="1">
    <location>
        <begin position="145"/>
        <end position="188"/>
    </location>
</feature>
<evidence type="ECO:0000313" key="3">
    <source>
        <dbReference type="Proteomes" id="UP000574067"/>
    </source>
</evidence>
<dbReference type="SMART" id="SM00257">
    <property type="entry name" value="LysM"/>
    <property type="match status" value="1"/>
</dbReference>
<gene>
    <name evidence="2" type="ORF">HHL10_03090</name>
</gene>
<dbReference type="EMBL" id="JABBFW010000001">
    <property type="protein sequence ID" value="NML13967.1"/>
    <property type="molecule type" value="Genomic_DNA"/>
</dbReference>
<dbReference type="RefSeq" id="WP_169158837.1">
    <property type="nucleotide sequence ID" value="NZ_JABBFW010000001.1"/>
</dbReference>
<accession>A0A848F1L6</accession>
<dbReference type="Proteomes" id="UP000574067">
    <property type="component" value="Unassembled WGS sequence"/>
</dbReference>
<organism evidence="2 3">
    <name type="scientific">Azohydromonas caseinilytica</name>
    <dbReference type="NCBI Taxonomy" id="2728836"/>
    <lineage>
        <taxon>Bacteria</taxon>
        <taxon>Pseudomonadati</taxon>
        <taxon>Pseudomonadota</taxon>
        <taxon>Betaproteobacteria</taxon>
        <taxon>Burkholderiales</taxon>
        <taxon>Sphaerotilaceae</taxon>
        <taxon>Azohydromonas</taxon>
    </lineage>
</organism>
<dbReference type="PROSITE" id="PS51782">
    <property type="entry name" value="LYSM"/>
    <property type="match status" value="1"/>
</dbReference>